<keyword evidence="3" id="KW-1185">Reference proteome</keyword>
<organism evidence="2 3">
    <name type="scientific">Mollisia scopiformis</name>
    <name type="common">Conifer needle endophyte fungus</name>
    <name type="synonym">Phialocephala scopiformis</name>
    <dbReference type="NCBI Taxonomy" id="149040"/>
    <lineage>
        <taxon>Eukaryota</taxon>
        <taxon>Fungi</taxon>
        <taxon>Dikarya</taxon>
        <taxon>Ascomycota</taxon>
        <taxon>Pezizomycotina</taxon>
        <taxon>Leotiomycetes</taxon>
        <taxon>Helotiales</taxon>
        <taxon>Mollisiaceae</taxon>
        <taxon>Mollisia</taxon>
    </lineage>
</organism>
<gene>
    <name evidence="2" type="ORF">LY89DRAFT_726639</name>
</gene>
<evidence type="ECO:0000313" key="2">
    <source>
        <dbReference type="EMBL" id="KUJ06334.1"/>
    </source>
</evidence>
<dbReference type="InParanoid" id="A0A132B343"/>
<dbReference type="InterPro" id="IPR024983">
    <property type="entry name" value="CHAT_dom"/>
</dbReference>
<dbReference type="GeneID" id="28828796"/>
<dbReference type="KEGG" id="psco:LY89DRAFT_726639"/>
<dbReference type="OrthoDB" id="3559514at2759"/>
<accession>A0A132B343</accession>
<evidence type="ECO:0000313" key="3">
    <source>
        <dbReference type="Proteomes" id="UP000070700"/>
    </source>
</evidence>
<dbReference type="Proteomes" id="UP000070700">
    <property type="component" value="Unassembled WGS sequence"/>
</dbReference>
<dbReference type="AlphaFoldDB" id="A0A132B343"/>
<evidence type="ECO:0000259" key="1">
    <source>
        <dbReference type="Pfam" id="PF12770"/>
    </source>
</evidence>
<reference evidence="2 3" key="1">
    <citation type="submission" date="2015-10" db="EMBL/GenBank/DDBJ databases">
        <title>Full genome of DAOMC 229536 Phialocephala scopiformis, a fungal endophyte of spruce producing the potent anti-insectan compound rugulosin.</title>
        <authorList>
            <consortium name="DOE Joint Genome Institute"/>
            <person name="Walker A.K."/>
            <person name="Frasz S.L."/>
            <person name="Seifert K.A."/>
            <person name="Miller J.D."/>
            <person name="Mondo S.J."/>
            <person name="Labutti K."/>
            <person name="Lipzen A."/>
            <person name="Dockter R."/>
            <person name="Kennedy M."/>
            <person name="Grigoriev I.V."/>
            <person name="Spatafora J.W."/>
        </authorList>
    </citation>
    <scope>NUCLEOTIDE SEQUENCE [LARGE SCALE GENOMIC DNA]</scope>
    <source>
        <strain evidence="2 3">CBS 120377</strain>
    </source>
</reference>
<dbReference type="RefSeq" id="XP_018060689.1">
    <property type="nucleotide sequence ID" value="XM_018219070.1"/>
</dbReference>
<name>A0A132B343_MOLSC</name>
<sequence>MRVKSFLKSLSRGSSAVSLPAEDYHTITISEATPRASLSQDSIEIKIQVDTILPRGPCRLHDPFSREDHEECDWYLGCCLRASHYDEDRADKIFPTVKGYGGKLMSRLNWPQPGPFEHPNIRIDILQGAHRTNNSSIYHIHWEHLERVQRRYWPGLPRSNDPVQVSVRRVLDPPPVKKPRNTRQDKQINVLLVIARRLKRGTSGLEDLSPAMVYRSIMKVKKLLLKERSHYAVHLEVVRPGSFQALEDHLARKKVEHGQGFFHLIHFDLHGEVSDEGEQQQQHNAYLSFANANGKLRKVPAANIAKLLHEHEISSVVLTACESGKSSKGDDADLCRIFAERGVSHILAMSFGIHGQAVEILCDSFYRNLLVHGETFSESARKARIDLFDKPERKGRTGHTRELEDWFIPVAYVPKEERPFVQKRSERPSFSSTSHLDVYGHPFTYTPSHESARSNMSYNDYDVEMDVDILRIEEILMRIGNVLLRGPIVEQNAELVDRLLSSWVSTGLLGDFDRVDAGIFFSAREDHDAKAKEVLAHVHRISKKTISKKLRENYIEPQKAFEQKALRKAAVKLTGIDKLFPKEKPTPEAASELKAAVERFERFLNILILGPKGNVQDDFKVDDYKVPFLIIIGEDSDDILTGKFVNRYPDLGLEAVFRDRPFDLFAF</sequence>
<dbReference type="Pfam" id="PF12770">
    <property type="entry name" value="CHAT"/>
    <property type="match status" value="1"/>
</dbReference>
<proteinExistence type="predicted"/>
<feature type="domain" description="CHAT" evidence="1">
    <location>
        <begin position="229"/>
        <end position="406"/>
    </location>
</feature>
<dbReference type="EMBL" id="KQ947448">
    <property type="protein sequence ID" value="KUJ06334.1"/>
    <property type="molecule type" value="Genomic_DNA"/>
</dbReference>
<protein>
    <recommendedName>
        <fullName evidence="1">CHAT domain-containing protein</fullName>
    </recommendedName>
</protein>